<gene>
    <name evidence="3" type="ORF">H1R13_00595</name>
</gene>
<dbReference type="RefSeq" id="WP_159674524.1">
    <property type="nucleotide sequence ID" value="NZ_JACMHY010000001.1"/>
</dbReference>
<keyword evidence="1" id="KW-0418">Kinase</keyword>
<dbReference type="AlphaFoldDB" id="A0A7X1LNI1"/>
<keyword evidence="1" id="KW-0808">Transferase</keyword>
<feature type="domain" description="Histidine kinase/HSP90-like ATPase" evidence="2">
    <location>
        <begin position="17"/>
        <end position="128"/>
    </location>
</feature>
<reference evidence="3 4" key="1">
    <citation type="submission" date="2020-08" db="EMBL/GenBank/DDBJ databases">
        <title>Whole-Genome Sequence of French Clinical Streptomyces mexicanus Strain Q0842.</title>
        <authorList>
            <person name="Boxberger M."/>
            <person name="La Scola B."/>
        </authorList>
    </citation>
    <scope>NUCLEOTIDE SEQUENCE [LARGE SCALE GENOMIC DNA]</scope>
    <source>
        <strain evidence="3 4">Marseille-Q0842</strain>
    </source>
</reference>
<dbReference type="SUPFAM" id="SSF55874">
    <property type="entry name" value="ATPase domain of HSP90 chaperone/DNA topoisomerase II/histidine kinase"/>
    <property type="match status" value="1"/>
</dbReference>
<dbReference type="GO" id="GO:0005524">
    <property type="term" value="F:ATP binding"/>
    <property type="evidence" value="ECO:0007669"/>
    <property type="project" value="UniProtKB-KW"/>
</dbReference>
<dbReference type="CDD" id="cd16936">
    <property type="entry name" value="HATPase_RsbW-like"/>
    <property type="match status" value="1"/>
</dbReference>
<name>A0A7X1LNI1_9ACTN</name>
<comment type="caution">
    <text evidence="3">The sequence shown here is derived from an EMBL/GenBank/DDBJ whole genome shotgun (WGS) entry which is preliminary data.</text>
</comment>
<accession>A0A7X1LNI1</accession>
<dbReference type="OrthoDB" id="3211521at2"/>
<evidence type="ECO:0000259" key="2">
    <source>
        <dbReference type="Pfam" id="PF13581"/>
    </source>
</evidence>
<keyword evidence="1" id="KW-0723">Serine/threonine-protein kinase</keyword>
<organism evidence="3 4">
    <name type="scientific">Streptomyces mexicanus</name>
    <dbReference type="NCBI Taxonomy" id="178566"/>
    <lineage>
        <taxon>Bacteria</taxon>
        <taxon>Bacillati</taxon>
        <taxon>Actinomycetota</taxon>
        <taxon>Actinomycetes</taxon>
        <taxon>Kitasatosporales</taxon>
        <taxon>Streptomycetaceae</taxon>
        <taxon>Streptomyces</taxon>
    </lineage>
</organism>
<dbReference type="InterPro" id="IPR050267">
    <property type="entry name" value="Anti-sigma-factor_SerPK"/>
</dbReference>
<dbReference type="Gene3D" id="3.30.565.10">
    <property type="entry name" value="Histidine kinase-like ATPase, C-terminal domain"/>
    <property type="match status" value="1"/>
</dbReference>
<sequence>MPGAGTPDRQHRYVLPFEAVPTEVRLLRRAAGAQLGQWGLPNVVDEAALAVTELATNVIKHLGEGEPATLILERKSDRVRVEMHDKSCALPVARSVNCGAECGRGLHMLAAMAADWGVIATAVGKVVWCEIAVGAEAARQRAERAFEALQTYRGRDGIALEGQRRDLVLTELAIELIADLLHLTSARGLDPDDVLDRAQMHYEAEAA</sequence>
<protein>
    <submittedName>
        <fullName evidence="3">ATP-binding protein</fullName>
    </submittedName>
</protein>
<proteinExistence type="predicted"/>
<evidence type="ECO:0000313" key="4">
    <source>
        <dbReference type="Proteomes" id="UP000517694"/>
    </source>
</evidence>
<evidence type="ECO:0000256" key="1">
    <source>
        <dbReference type="ARBA" id="ARBA00022527"/>
    </source>
</evidence>
<dbReference type="PANTHER" id="PTHR35526">
    <property type="entry name" value="ANTI-SIGMA-F FACTOR RSBW-RELATED"/>
    <property type="match status" value="1"/>
</dbReference>
<dbReference type="InterPro" id="IPR036890">
    <property type="entry name" value="HATPase_C_sf"/>
</dbReference>
<dbReference type="InterPro" id="IPR003594">
    <property type="entry name" value="HATPase_dom"/>
</dbReference>
<dbReference type="GO" id="GO:0004674">
    <property type="term" value="F:protein serine/threonine kinase activity"/>
    <property type="evidence" value="ECO:0007669"/>
    <property type="project" value="UniProtKB-KW"/>
</dbReference>
<dbReference type="Proteomes" id="UP000517694">
    <property type="component" value="Unassembled WGS sequence"/>
</dbReference>
<keyword evidence="4" id="KW-1185">Reference proteome</keyword>
<dbReference type="Pfam" id="PF13581">
    <property type="entry name" value="HATPase_c_2"/>
    <property type="match status" value="1"/>
</dbReference>
<evidence type="ECO:0000313" key="3">
    <source>
        <dbReference type="EMBL" id="MBC2863544.1"/>
    </source>
</evidence>
<dbReference type="PANTHER" id="PTHR35526:SF3">
    <property type="entry name" value="ANTI-SIGMA-F FACTOR RSBW"/>
    <property type="match status" value="1"/>
</dbReference>
<keyword evidence="3" id="KW-0547">Nucleotide-binding</keyword>
<dbReference type="EMBL" id="JACMHY010000001">
    <property type="protein sequence ID" value="MBC2863544.1"/>
    <property type="molecule type" value="Genomic_DNA"/>
</dbReference>
<keyword evidence="3" id="KW-0067">ATP-binding</keyword>